<dbReference type="AlphaFoldDB" id="A0A1E3SMZ3"/>
<accession>A0A1E3SMZ3</accession>
<keyword evidence="5" id="KW-1185">Reference proteome</keyword>
<dbReference type="InterPro" id="IPR029787">
    <property type="entry name" value="Nucleotide_cyclase"/>
</dbReference>
<dbReference type="Gene3D" id="3.30.70.1230">
    <property type="entry name" value="Nucleotide cyclase"/>
    <property type="match status" value="1"/>
</dbReference>
<dbReference type="STRING" id="28445.BHQ20_00625"/>
<dbReference type="InterPro" id="IPR001054">
    <property type="entry name" value="A/G_cyclase"/>
</dbReference>
<evidence type="ECO:0000256" key="1">
    <source>
        <dbReference type="ARBA" id="ARBA00005381"/>
    </source>
</evidence>
<dbReference type="EMBL" id="MVHT01000018">
    <property type="protein sequence ID" value="ORB07735.1"/>
    <property type="molecule type" value="Genomic_DNA"/>
</dbReference>
<comment type="similarity">
    <text evidence="1">Belongs to the adenylyl cyclase class-3 family.</text>
</comment>
<feature type="domain" description="Guanylate cyclase" evidence="3">
    <location>
        <begin position="142"/>
        <end position="254"/>
    </location>
</feature>
<dbReference type="SMART" id="SM00044">
    <property type="entry name" value="CYCc"/>
    <property type="match status" value="1"/>
</dbReference>
<dbReference type="PANTHER" id="PTHR43081">
    <property type="entry name" value="ADENYLATE CYCLASE, TERMINAL-DIFFERENTIATION SPECIFIC-RELATED"/>
    <property type="match status" value="1"/>
</dbReference>
<dbReference type="GO" id="GO:0004016">
    <property type="term" value="F:adenylate cyclase activity"/>
    <property type="evidence" value="ECO:0007669"/>
    <property type="project" value="UniProtKB-ARBA"/>
</dbReference>
<dbReference type="PROSITE" id="PS50125">
    <property type="entry name" value="GUANYLATE_CYCLASE_2"/>
    <property type="match status" value="1"/>
</dbReference>
<dbReference type="PANTHER" id="PTHR43081:SF19">
    <property type="entry name" value="PH-SENSITIVE ADENYLATE CYCLASE RV1264"/>
    <property type="match status" value="1"/>
</dbReference>
<comment type="caution">
    <text evidence="4">The sequence shown here is derived from an EMBL/GenBank/DDBJ whole genome shotgun (WGS) entry which is preliminary data.</text>
</comment>
<reference evidence="4 5" key="1">
    <citation type="submission" date="2017-02" db="EMBL/GenBank/DDBJ databases">
        <title>The new phylogeny of genus Mycobacterium.</title>
        <authorList>
            <person name="Tortoli E."/>
            <person name="Trovato A."/>
            <person name="Cirillo D.M."/>
        </authorList>
    </citation>
    <scope>NUCLEOTIDE SEQUENCE [LARGE SCALE GENOMIC DNA]</scope>
    <source>
        <strain evidence="4 5">DSM 44049</strain>
    </source>
</reference>
<evidence type="ECO:0000256" key="2">
    <source>
        <dbReference type="SAM" id="MobiDB-lite"/>
    </source>
</evidence>
<dbReference type="InterPro" id="IPR050697">
    <property type="entry name" value="Adenylyl/Guanylyl_Cyclase_3/4"/>
</dbReference>
<dbReference type="CDD" id="cd07302">
    <property type="entry name" value="CHD"/>
    <property type="match status" value="1"/>
</dbReference>
<protein>
    <submittedName>
        <fullName evidence="4">Adenylate/guanylate cyclase domain-containing protein</fullName>
    </submittedName>
</protein>
<dbReference type="Proteomes" id="UP000192739">
    <property type="component" value="Unassembled WGS sequence"/>
</dbReference>
<proteinExistence type="inferred from homology"/>
<feature type="region of interest" description="Disordered" evidence="2">
    <location>
        <begin position="28"/>
        <end position="58"/>
    </location>
</feature>
<feature type="compositionally biased region" description="Polar residues" evidence="2">
    <location>
        <begin position="34"/>
        <end position="43"/>
    </location>
</feature>
<organism evidence="4 5">
    <name type="scientific">Mycobacterium intermedium</name>
    <dbReference type="NCBI Taxonomy" id="28445"/>
    <lineage>
        <taxon>Bacteria</taxon>
        <taxon>Bacillati</taxon>
        <taxon>Actinomycetota</taxon>
        <taxon>Actinomycetes</taxon>
        <taxon>Mycobacteriales</taxon>
        <taxon>Mycobacteriaceae</taxon>
        <taxon>Mycobacterium</taxon>
        <taxon>Mycobacterium simiae complex</taxon>
    </lineage>
</organism>
<dbReference type="Pfam" id="PF00211">
    <property type="entry name" value="Guanylate_cyc"/>
    <property type="match status" value="1"/>
</dbReference>
<sequence>MDVTCDRSGATVVARCALTTYPCHVEVGPDDSESGVSEETTTAVAERSSPRRSATEWLRSRNRSPGLISLVRKARRLLPGDPEFGDPLSTAGDDGPSVAARAADRLLADREAASREVSLGLLQVWQALSESVSRRPANQEVTLVFTDLVGFSTWALEAGDDAALVLLRKVARAVETPLLDAGGHIVKRMGDGIMAVFRDPTVAVRAVVAAKEELKSVDVDGYTPRMRVGIHTGRPQRLGADWLGVDVNIAARVMERASKGGIMISSPTLDLIPQRELDEIGVVVKRARRPIFASKLTGIPPDLAIYRLKTGRDLTAGDNTDVTNDDA</sequence>
<dbReference type="GO" id="GO:0006171">
    <property type="term" value="P:cAMP biosynthetic process"/>
    <property type="evidence" value="ECO:0007669"/>
    <property type="project" value="TreeGrafter"/>
</dbReference>
<dbReference type="SUPFAM" id="SSF55073">
    <property type="entry name" value="Nucleotide cyclase"/>
    <property type="match status" value="1"/>
</dbReference>
<dbReference type="GO" id="GO:0035556">
    <property type="term" value="P:intracellular signal transduction"/>
    <property type="evidence" value="ECO:0007669"/>
    <property type="project" value="InterPro"/>
</dbReference>
<evidence type="ECO:0000313" key="5">
    <source>
        <dbReference type="Proteomes" id="UP000192739"/>
    </source>
</evidence>
<evidence type="ECO:0000259" key="3">
    <source>
        <dbReference type="PROSITE" id="PS50125"/>
    </source>
</evidence>
<evidence type="ECO:0000313" key="4">
    <source>
        <dbReference type="EMBL" id="ORB07735.1"/>
    </source>
</evidence>
<gene>
    <name evidence="4" type="ORF">BST27_09075</name>
</gene>
<name>A0A1E3SMZ3_MYCIE</name>